<feature type="transmembrane region" description="Helical" evidence="1">
    <location>
        <begin position="369"/>
        <end position="387"/>
    </location>
</feature>
<proteinExistence type="predicted"/>
<feature type="transmembrane region" description="Helical" evidence="1">
    <location>
        <begin position="174"/>
        <end position="193"/>
    </location>
</feature>
<evidence type="ECO:0008006" key="4">
    <source>
        <dbReference type="Google" id="ProtNLM"/>
    </source>
</evidence>
<feature type="transmembrane region" description="Helical" evidence="1">
    <location>
        <begin position="263"/>
        <end position="287"/>
    </location>
</feature>
<comment type="caution">
    <text evidence="2">The sequence shown here is derived from an EMBL/GenBank/DDBJ whole genome shotgun (WGS) entry which is preliminary data.</text>
</comment>
<keyword evidence="1" id="KW-1133">Transmembrane helix</keyword>
<sequence length="396" mass="46481">MIPFIPKSASHFPLGKISRFFLLFILLLSSELKAVQWQHVQPLDKAWLVYQPNLKTFLPYIPGKHYSFKSKSLAISLNEFPNTYLRMELDGDYVLFMQGTFHSHLEKGKLYRWSVDSLQKVYPAAVPLYFSFYQANMAGLPKVVLVERKVQDDNVAITDMMNLRQRNAYLFNQFFGSAFLLILFFLGVLYAAFPRYFAAYFRFSDWIHWEIKEEVLLKNAFAFPNLLVIGLLSFITACFSFYNGLLNQSNDTFFESQENLQRFLPTIGFILSRTLLGFALFVSRYFVYKLFTNLFRLPHIAEAHYFKSVQANLQFFIVLFSLLSLFSVYMGPMYPVNLTYISYVITVYFVVRAVYFFQVFRRSYSVNQLSLLAYLVLMEGQVMVFGLRELIFPEYM</sequence>
<dbReference type="Proteomes" id="UP001249959">
    <property type="component" value="Unassembled WGS sequence"/>
</dbReference>
<keyword evidence="3" id="KW-1185">Reference proteome</keyword>
<evidence type="ECO:0000256" key="1">
    <source>
        <dbReference type="SAM" id="Phobius"/>
    </source>
</evidence>
<name>A0ABU3TP03_9BACT</name>
<dbReference type="RefSeq" id="WP_316070130.1">
    <property type="nucleotide sequence ID" value="NZ_JAVNWW010000001.1"/>
</dbReference>
<dbReference type="InterPro" id="IPR025367">
    <property type="entry name" value="DUF4271"/>
</dbReference>
<keyword evidence="1" id="KW-0472">Membrane</keyword>
<dbReference type="Pfam" id="PF14093">
    <property type="entry name" value="DUF4271"/>
    <property type="match status" value="1"/>
</dbReference>
<dbReference type="EMBL" id="JAVNWW010000001">
    <property type="protein sequence ID" value="MDU0807599.1"/>
    <property type="molecule type" value="Genomic_DNA"/>
</dbReference>
<organism evidence="2 3">
    <name type="scientific">Aquirufa regiilacus</name>
    <dbReference type="NCBI Taxonomy" id="3024868"/>
    <lineage>
        <taxon>Bacteria</taxon>
        <taxon>Pseudomonadati</taxon>
        <taxon>Bacteroidota</taxon>
        <taxon>Cytophagia</taxon>
        <taxon>Cytophagales</taxon>
        <taxon>Flectobacillaceae</taxon>
        <taxon>Aquirufa</taxon>
    </lineage>
</organism>
<feature type="transmembrane region" description="Helical" evidence="1">
    <location>
        <begin position="340"/>
        <end position="357"/>
    </location>
</feature>
<reference evidence="2 3" key="1">
    <citation type="submission" date="2023-09" db="EMBL/GenBank/DDBJ databases">
        <title>Aquirufa genomes.</title>
        <authorList>
            <person name="Pitt A."/>
        </authorList>
    </citation>
    <scope>NUCLEOTIDE SEQUENCE [LARGE SCALE GENOMIC DNA]</scope>
    <source>
        <strain evidence="2 3">LEOWEIH-7C</strain>
    </source>
</reference>
<accession>A0ABU3TP03</accession>
<protein>
    <recommendedName>
        <fullName evidence="4">DUF4271 domain-containing protein</fullName>
    </recommendedName>
</protein>
<keyword evidence="1" id="KW-0812">Transmembrane</keyword>
<gene>
    <name evidence="2" type="ORF">PQG45_00970</name>
</gene>
<feature type="transmembrane region" description="Helical" evidence="1">
    <location>
        <begin position="221"/>
        <end position="243"/>
    </location>
</feature>
<feature type="transmembrane region" description="Helical" evidence="1">
    <location>
        <begin position="315"/>
        <end position="334"/>
    </location>
</feature>
<evidence type="ECO:0000313" key="2">
    <source>
        <dbReference type="EMBL" id="MDU0807599.1"/>
    </source>
</evidence>
<evidence type="ECO:0000313" key="3">
    <source>
        <dbReference type="Proteomes" id="UP001249959"/>
    </source>
</evidence>